<sequence>MEHVNPNMQPPTNPNGCLSLGQFVGHKGRPPEVRDPISNVPTLERPGQPLEDGRSLKKQRNKGTGDGSTSDLEITDMDVEGGEALGSEGSTQGVSVSPAAGGGEVKPSYARMVTGIELEGVFPSVLRETDSIEVPNEDCIVDNSGSITKICFSDCVHDQIDQNMKLVLIIHLLDREIGYKTMLSRVLTLWKPKGDVQLVDMDNNYYLAKFTLEEDYIKALIEGPWTIYGSYLMVQPWSRSFLTTEKCPSQILVWVRLPSLPYHYYSKALFRRIADAIGKVVKKLEYEGLDHICFKCGTYGHSSDRCDVLAKVEAAATEATNQEVAQQGPSIESENVNLFGPWMVVERKKRKPWVEVKESTKEVKGVGMSSKSSSAVLAENQVMDEQDNAPVVAMGSNKGKQPLASTIKSRGHKDFVPTASYLASNQGNVASNHAGTSTGKVNYSCKGQDWLEDFSKQLEELGKLKDPMSHAQIKTRLVEACLMSNDEEMVESDVEELNLIALLEAQISGRSADRVINKLNFPHSFRVEAHGFSGGISVLWSDAIEFEILSISNQFVHGRSFWHALISLDPGGFVPWFHGLPFTWSRRCFHQRLDRSAFLESQRGIRPFHFLAAWNEHPNFQDFLQSTWAEDKDFDSNMRDFTTKLMDWNLNVFVHIGRNKIIMLARLRGIDKALSLHHSYFLCDLEDQLREELNAVLKQEESFWCQKSCSRWVIQGDRRPLENEEVRAAFNSMAPYKSPGIDDFHAAFYKRNWSVVGNVVLYTGNFRKRNMPGSRVGYDQGMISTLEPPFRPLTGGGDRPPVDHRESPSLATAGGGQKKLNTSKAPPRRP</sequence>
<dbReference type="PANTHER" id="PTHR31286">
    <property type="entry name" value="GLYCINE-RICH CELL WALL STRUCTURAL PROTEIN 1.8-LIKE"/>
    <property type="match status" value="1"/>
</dbReference>
<protein>
    <recommendedName>
        <fullName evidence="3">CCHC-type domain-containing protein</fullName>
    </recommendedName>
</protein>
<dbReference type="Proteomes" id="UP000436088">
    <property type="component" value="Unassembled WGS sequence"/>
</dbReference>
<comment type="caution">
    <text evidence="4">The sequence shown here is derived from an EMBL/GenBank/DDBJ whole genome shotgun (WGS) entry which is preliminary data.</text>
</comment>
<evidence type="ECO:0000259" key="3">
    <source>
        <dbReference type="PROSITE" id="PS50158"/>
    </source>
</evidence>
<organism evidence="4 5">
    <name type="scientific">Hibiscus syriacus</name>
    <name type="common">Rose of Sharon</name>
    <dbReference type="NCBI Taxonomy" id="106335"/>
    <lineage>
        <taxon>Eukaryota</taxon>
        <taxon>Viridiplantae</taxon>
        <taxon>Streptophyta</taxon>
        <taxon>Embryophyta</taxon>
        <taxon>Tracheophyta</taxon>
        <taxon>Spermatophyta</taxon>
        <taxon>Magnoliopsida</taxon>
        <taxon>eudicotyledons</taxon>
        <taxon>Gunneridae</taxon>
        <taxon>Pentapetalae</taxon>
        <taxon>rosids</taxon>
        <taxon>malvids</taxon>
        <taxon>Malvales</taxon>
        <taxon>Malvaceae</taxon>
        <taxon>Malvoideae</taxon>
        <taxon>Hibiscus</taxon>
    </lineage>
</organism>
<evidence type="ECO:0000256" key="2">
    <source>
        <dbReference type="SAM" id="MobiDB-lite"/>
    </source>
</evidence>
<dbReference type="EMBL" id="VEPZ02000507">
    <property type="protein sequence ID" value="KAE8723708.1"/>
    <property type="molecule type" value="Genomic_DNA"/>
</dbReference>
<reference evidence="4" key="1">
    <citation type="submission" date="2019-09" db="EMBL/GenBank/DDBJ databases">
        <title>Draft genome information of white flower Hibiscus syriacus.</title>
        <authorList>
            <person name="Kim Y.-M."/>
        </authorList>
    </citation>
    <scope>NUCLEOTIDE SEQUENCE [LARGE SCALE GENOMIC DNA]</scope>
    <source>
        <strain evidence="4">YM2019G1</strain>
    </source>
</reference>
<dbReference type="GO" id="GO:0008270">
    <property type="term" value="F:zinc ion binding"/>
    <property type="evidence" value="ECO:0007669"/>
    <property type="project" value="UniProtKB-KW"/>
</dbReference>
<gene>
    <name evidence="4" type="ORF">F3Y22_tig00011824pilonHSYRG00027</name>
</gene>
<feature type="domain" description="CCHC-type" evidence="3">
    <location>
        <begin position="293"/>
        <end position="306"/>
    </location>
</feature>
<dbReference type="InterPro" id="IPR040256">
    <property type="entry name" value="At4g02000-like"/>
</dbReference>
<dbReference type="InterPro" id="IPR001878">
    <property type="entry name" value="Znf_CCHC"/>
</dbReference>
<dbReference type="InterPro" id="IPR025558">
    <property type="entry name" value="DUF4283"/>
</dbReference>
<keyword evidence="1" id="KW-0479">Metal-binding</keyword>
<dbReference type="GO" id="GO:0003676">
    <property type="term" value="F:nucleic acid binding"/>
    <property type="evidence" value="ECO:0007669"/>
    <property type="project" value="InterPro"/>
</dbReference>
<dbReference type="Pfam" id="PF14111">
    <property type="entry name" value="DUF4283"/>
    <property type="match status" value="1"/>
</dbReference>
<keyword evidence="1" id="KW-0862">Zinc</keyword>
<feature type="region of interest" description="Disordered" evidence="2">
    <location>
        <begin position="1"/>
        <end position="102"/>
    </location>
</feature>
<proteinExistence type="predicted"/>
<keyword evidence="1" id="KW-0863">Zinc-finger</keyword>
<name>A0A6A3C814_HIBSY</name>
<evidence type="ECO:0000313" key="4">
    <source>
        <dbReference type="EMBL" id="KAE8723708.1"/>
    </source>
</evidence>
<evidence type="ECO:0000256" key="1">
    <source>
        <dbReference type="PROSITE-ProRule" id="PRU00047"/>
    </source>
</evidence>
<dbReference type="AlphaFoldDB" id="A0A6A3C814"/>
<dbReference type="PANTHER" id="PTHR31286:SF99">
    <property type="entry name" value="DUF4283 DOMAIN-CONTAINING PROTEIN"/>
    <property type="match status" value="1"/>
</dbReference>
<evidence type="ECO:0000313" key="5">
    <source>
        <dbReference type="Proteomes" id="UP000436088"/>
    </source>
</evidence>
<feature type="region of interest" description="Disordered" evidence="2">
    <location>
        <begin position="779"/>
        <end position="830"/>
    </location>
</feature>
<accession>A0A6A3C814</accession>
<keyword evidence="5" id="KW-1185">Reference proteome</keyword>
<dbReference type="PROSITE" id="PS50158">
    <property type="entry name" value="ZF_CCHC"/>
    <property type="match status" value="1"/>
</dbReference>